<sequence>MIMYICITYLCTLYLHIVHWFILIYIIIPTIHIGFTKWRERMIIFCQTRWLRGRALLPSNPEVTGIDSRPGRIFCWLLFCYWLSCFWFLLLLFLFVVNGFPKAGGFDDLQQA</sequence>
<organism evidence="2">
    <name type="scientific">Cacopsylla melanoneura</name>
    <dbReference type="NCBI Taxonomy" id="428564"/>
    <lineage>
        <taxon>Eukaryota</taxon>
        <taxon>Metazoa</taxon>
        <taxon>Ecdysozoa</taxon>
        <taxon>Arthropoda</taxon>
        <taxon>Hexapoda</taxon>
        <taxon>Insecta</taxon>
        <taxon>Pterygota</taxon>
        <taxon>Neoptera</taxon>
        <taxon>Paraneoptera</taxon>
        <taxon>Hemiptera</taxon>
        <taxon>Sternorrhyncha</taxon>
        <taxon>Psylloidea</taxon>
        <taxon>Psyllidae</taxon>
        <taxon>Psyllinae</taxon>
        <taxon>Cacopsylla</taxon>
    </lineage>
</organism>
<evidence type="ECO:0000313" key="2">
    <source>
        <dbReference type="EMBL" id="CAG6784976.1"/>
    </source>
</evidence>
<accession>A0A8D9FC71</accession>
<dbReference type="EMBL" id="HBUF01641052">
    <property type="protein sequence ID" value="CAG6784976.1"/>
    <property type="molecule type" value="Transcribed_RNA"/>
</dbReference>
<dbReference type="AlphaFoldDB" id="A0A8D9FC71"/>
<keyword evidence="1" id="KW-0812">Transmembrane</keyword>
<evidence type="ECO:0000256" key="1">
    <source>
        <dbReference type="SAM" id="Phobius"/>
    </source>
</evidence>
<feature type="transmembrane region" description="Helical" evidence="1">
    <location>
        <begin position="73"/>
        <end position="97"/>
    </location>
</feature>
<name>A0A8D9FC71_9HEMI</name>
<keyword evidence="1" id="KW-0472">Membrane</keyword>
<reference evidence="2" key="1">
    <citation type="submission" date="2021-05" db="EMBL/GenBank/DDBJ databases">
        <authorList>
            <person name="Alioto T."/>
            <person name="Alioto T."/>
            <person name="Gomez Garrido J."/>
        </authorList>
    </citation>
    <scope>NUCLEOTIDE SEQUENCE</scope>
</reference>
<protein>
    <submittedName>
        <fullName evidence="2">Uncharacterized protein</fullName>
    </submittedName>
</protein>
<feature type="transmembrane region" description="Helical" evidence="1">
    <location>
        <begin position="13"/>
        <end position="35"/>
    </location>
</feature>
<proteinExistence type="predicted"/>
<keyword evidence="1" id="KW-1133">Transmembrane helix</keyword>